<dbReference type="EMBL" id="CP002364">
    <property type="protein sequence ID" value="ADW16393.1"/>
    <property type="molecule type" value="Genomic_DNA"/>
</dbReference>
<keyword evidence="1" id="KW-0812">Transmembrane</keyword>
<gene>
    <name evidence="2" type="ordered locus">Despr_0204</name>
</gene>
<proteinExistence type="predicted"/>
<evidence type="ECO:0000313" key="3">
    <source>
        <dbReference type="Proteomes" id="UP000006365"/>
    </source>
</evidence>
<keyword evidence="3" id="KW-1185">Reference proteome</keyword>
<dbReference type="RefSeq" id="WP_015722941.1">
    <property type="nucleotide sequence ID" value="NC_014972.1"/>
</dbReference>
<feature type="transmembrane region" description="Helical" evidence="1">
    <location>
        <begin position="12"/>
        <end position="28"/>
    </location>
</feature>
<name>A0A7U3YJ85_DESPD</name>
<organism evidence="2 3">
    <name type="scientific">Desulfobulbus propionicus (strain ATCC 33891 / DSM 2032 / VKM B-1956 / 1pr3)</name>
    <dbReference type="NCBI Taxonomy" id="577650"/>
    <lineage>
        <taxon>Bacteria</taxon>
        <taxon>Pseudomonadati</taxon>
        <taxon>Thermodesulfobacteriota</taxon>
        <taxon>Desulfobulbia</taxon>
        <taxon>Desulfobulbales</taxon>
        <taxon>Desulfobulbaceae</taxon>
        <taxon>Desulfobulbus</taxon>
    </lineage>
</organism>
<dbReference type="AlphaFoldDB" id="A0A7U3YJ85"/>
<reference evidence="2 3" key="1">
    <citation type="journal article" date="2011" name="Stand. Genomic Sci.">
        <title>Complete genome sequence of Desulfobulbus propionicus type strain (1pr3).</title>
        <authorList>
            <person name="Pagani I."/>
            <person name="Lapidus A."/>
            <person name="Nolan M."/>
            <person name="Lucas S."/>
            <person name="Hammon N."/>
            <person name="Deshpande S."/>
            <person name="Cheng J.F."/>
            <person name="Chertkov O."/>
            <person name="Davenport K."/>
            <person name="Tapia R."/>
            <person name="Han C."/>
            <person name="Goodwin L."/>
            <person name="Pitluck S."/>
            <person name="Liolios K."/>
            <person name="Mavromatis K."/>
            <person name="Ivanova N."/>
            <person name="Mikhailova N."/>
            <person name="Pati A."/>
            <person name="Chen A."/>
            <person name="Palaniappan K."/>
            <person name="Land M."/>
            <person name="Hauser L."/>
            <person name="Chang Y.J."/>
            <person name="Jeffries C.D."/>
            <person name="Detter J.C."/>
            <person name="Brambilla E."/>
            <person name="Kannan K.P."/>
            <person name="Djao O.D."/>
            <person name="Rohde M."/>
            <person name="Pukall R."/>
            <person name="Spring S."/>
            <person name="Goker M."/>
            <person name="Sikorski J."/>
            <person name="Woyke T."/>
            <person name="Bristow J."/>
            <person name="Eisen J.A."/>
            <person name="Markowitz V."/>
            <person name="Hugenholtz P."/>
            <person name="Kyrpides N.C."/>
            <person name="Klenk H.P."/>
        </authorList>
    </citation>
    <scope>NUCLEOTIDE SEQUENCE [LARGE SCALE GENOMIC DNA]</scope>
    <source>
        <strain evidence="3">ATCC 33891 / DSM 2032 / 1pr3</strain>
    </source>
</reference>
<feature type="transmembrane region" description="Helical" evidence="1">
    <location>
        <begin position="62"/>
        <end position="84"/>
    </location>
</feature>
<feature type="transmembrane region" description="Helical" evidence="1">
    <location>
        <begin position="40"/>
        <end position="56"/>
    </location>
</feature>
<sequence length="207" mass="23090">MNDIENLLNLPEYIQIVIATGYIGHSIARSGLRDKERKDELLYGIIVFGLFGYVAFDLVKPFFSYFLIPAIIAVVSVVVISCLWRKVGKPLTNTIFQNAGVLNEDGIPNVWTGITQCTHAGPTQVKVLLKDGSALICNNVQSFGDAAFPKYYTDNDGNIALYVTSIRKTDGTTKEMTTVRDADWGDRLTYVPASEISRVMIRFKKKR</sequence>
<evidence type="ECO:0000313" key="2">
    <source>
        <dbReference type="EMBL" id="ADW16393.1"/>
    </source>
</evidence>
<dbReference type="Proteomes" id="UP000006365">
    <property type="component" value="Chromosome"/>
</dbReference>
<evidence type="ECO:0000256" key="1">
    <source>
        <dbReference type="SAM" id="Phobius"/>
    </source>
</evidence>
<protein>
    <submittedName>
        <fullName evidence="2">Uncharacterized protein</fullName>
    </submittedName>
</protein>
<keyword evidence="1" id="KW-0472">Membrane</keyword>
<accession>A0A7U3YJ85</accession>
<dbReference type="KEGG" id="dpr:Despr_0204"/>
<keyword evidence="1" id="KW-1133">Transmembrane helix</keyword>